<evidence type="ECO:0000313" key="3">
    <source>
        <dbReference type="EMBL" id="PXX11896.1"/>
    </source>
</evidence>
<sequence length="112" mass="10584">MPATRSRTASLLAAAGAAFAVSALIGAAPAAADDLVCSDSEVAVDGACVAVVSNTDAPPPDATPLDSSPNDVAPPPDDGSYVDSIIAAPGYNAGTDDGGDHTGGDGGGGHGH</sequence>
<gene>
    <name evidence="3" type="ORF">C8E89_10220</name>
</gene>
<name>A0A318HL07_9MYCO</name>
<feature type="region of interest" description="Disordered" evidence="1">
    <location>
        <begin position="54"/>
        <end position="112"/>
    </location>
</feature>
<comment type="caution">
    <text evidence="3">The sequence shown here is derived from an EMBL/GenBank/DDBJ whole genome shotgun (WGS) entry which is preliminary data.</text>
</comment>
<keyword evidence="4" id="KW-1185">Reference proteome</keyword>
<accession>A0A318HL07</accession>
<evidence type="ECO:0000256" key="2">
    <source>
        <dbReference type="SAM" id="SignalP"/>
    </source>
</evidence>
<dbReference type="Proteomes" id="UP000247781">
    <property type="component" value="Unassembled WGS sequence"/>
</dbReference>
<organism evidence="3 4">
    <name type="scientific">Mycolicibacterium moriokaense</name>
    <dbReference type="NCBI Taxonomy" id="39691"/>
    <lineage>
        <taxon>Bacteria</taxon>
        <taxon>Bacillati</taxon>
        <taxon>Actinomycetota</taxon>
        <taxon>Actinomycetes</taxon>
        <taxon>Mycobacteriales</taxon>
        <taxon>Mycobacteriaceae</taxon>
        <taxon>Mycolicibacterium</taxon>
    </lineage>
</organism>
<reference evidence="4" key="1">
    <citation type="submission" date="2018-05" db="EMBL/GenBank/DDBJ databases">
        <authorList>
            <person name="Deangelis K."/>
            <person name="Huntemann M."/>
            <person name="Clum A."/>
            <person name="Pillay M."/>
            <person name="Palaniappan K."/>
            <person name="Varghese N."/>
            <person name="Mikhailova N."/>
            <person name="Stamatis D."/>
            <person name="Reddy T."/>
            <person name="Daum C."/>
            <person name="Shapiro N."/>
            <person name="Ivanova N."/>
            <person name="Kyrpides N."/>
            <person name="Woyke T."/>
        </authorList>
    </citation>
    <scope>NUCLEOTIDE SEQUENCE [LARGE SCALE GENOMIC DNA]</scope>
    <source>
        <strain evidence="4">GAS496</strain>
    </source>
</reference>
<reference evidence="3 4" key="2">
    <citation type="submission" date="2018-06" db="EMBL/GenBank/DDBJ databases">
        <title>Sequencing of bacterial isolates from soil warming experiment in Harvard Forest, Massachusetts, USA.</title>
        <authorList>
            <person name="Deangelis K.PhD."/>
        </authorList>
    </citation>
    <scope>NUCLEOTIDE SEQUENCE [LARGE SCALE GENOMIC DNA]</scope>
    <source>
        <strain evidence="3 4">GAS496</strain>
    </source>
</reference>
<proteinExistence type="predicted"/>
<dbReference type="RefSeq" id="WP_146220964.1">
    <property type="nucleotide sequence ID" value="NZ_QJJU01000002.1"/>
</dbReference>
<feature type="chain" id="PRO_5016436801" evidence="2">
    <location>
        <begin position="33"/>
        <end position="112"/>
    </location>
</feature>
<feature type="signal peptide" evidence="2">
    <location>
        <begin position="1"/>
        <end position="32"/>
    </location>
</feature>
<dbReference type="AlphaFoldDB" id="A0A318HL07"/>
<evidence type="ECO:0000313" key="4">
    <source>
        <dbReference type="Proteomes" id="UP000247781"/>
    </source>
</evidence>
<protein>
    <submittedName>
        <fullName evidence="3">Uncharacterized protein</fullName>
    </submittedName>
</protein>
<dbReference type="EMBL" id="QJJU01000002">
    <property type="protein sequence ID" value="PXX11896.1"/>
    <property type="molecule type" value="Genomic_DNA"/>
</dbReference>
<evidence type="ECO:0000256" key="1">
    <source>
        <dbReference type="SAM" id="MobiDB-lite"/>
    </source>
</evidence>
<keyword evidence="2" id="KW-0732">Signal</keyword>